<protein>
    <recommendedName>
        <fullName evidence="3">Class I SAM-dependent methyltransferase</fullName>
    </recommendedName>
</protein>
<dbReference type="SUPFAM" id="SSF53335">
    <property type="entry name" value="S-adenosyl-L-methionine-dependent methyltransferases"/>
    <property type="match status" value="1"/>
</dbReference>
<name>A0A1G1XL31_9BACT</name>
<reference evidence="1 2" key="1">
    <citation type="journal article" date="2016" name="Nat. Commun.">
        <title>Thousands of microbial genomes shed light on interconnected biogeochemical processes in an aquifer system.</title>
        <authorList>
            <person name="Anantharaman K."/>
            <person name="Brown C.T."/>
            <person name="Hug L.A."/>
            <person name="Sharon I."/>
            <person name="Castelle C.J."/>
            <person name="Probst A.J."/>
            <person name="Thomas B.C."/>
            <person name="Singh A."/>
            <person name="Wilkins M.J."/>
            <person name="Karaoz U."/>
            <person name="Brodie E.L."/>
            <person name="Williams K.H."/>
            <person name="Hubbard S.S."/>
            <person name="Banfield J.F."/>
        </authorList>
    </citation>
    <scope>NUCLEOTIDE SEQUENCE [LARGE SCALE GENOMIC DNA]</scope>
</reference>
<accession>A0A1G1XL31</accession>
<evidence type="ECO:0000313" key="2">
    <source>
        <dbReference type="Proteomes" id="UP000178570"/>
    </source>
</evidence>
<dbReference type="Gene3D" id="3.40.50.150">
    <property type="entry name" value="Vaccinia Virus protein VP39"/>
    <property type="match status" value="1"/>
</dbReference>
<dbReference type="InterPro" id="IPR029063">
    <property type="entry name" value="SAM-dependent_MTases_sf"/>
</dbReference>
<organism evidence="1 2">
    <name type="scientific">Candidatus Brennerbacteria bacterium RIFOXYD1_FULL_41_16</name>
    <dbReference type="NCBI Taxonomy" id="1797529"/>
    <lineage>
        <taxon>Bacteria</taxon>
        <taxon>Candidatus Brenneribacteriota</taxon>
    </lineage>
</organism>
<dbReference type="EMBL" id="MHHY01000004">
    <property type="protein sequence ID" value="OGY40813.1"/>
    <property type="molecule type" value="Genomic_DNA"/>
</dbReference>
<dbReference type="Proteomes" id="UP000178570">
    <property type="component" value="Unassembled WGS sequence"/>
</dbReference>
<proteinExistence type="predicted"/>
<sequence length="211" mass="24043">MFKDYLKQTRAYPLLRLLKSYFEAVLWFFGSKQGVSPPALFKRAVIKQYAKKFSPSIFIETGTYLGDTVAAVKNLFSEIHSIELGENLAKEARKRFAKYSHIKIHQGDSAIVLPEIFKNASKKPTLFWLDAHYSEGITVGSDDNLPLVKEIKTILEHWQSGSVVLIDDARLMGRQKGYPGFEEIKNLVEKYNLGLKVGQELDIIRIYTPTL</sequence>
<dbReference type="STRING" id="1797529.A2570_00140"/>
<comment type="caution">
    <text evidence="1">The sequence shown here is derived from an EMBL/GenBank/DDBJ whole genome shotgun (WGS) entry which is preliminary data.</text>
</comment>
<evidence type="ECO:0008006" key="3">
    <source>
        <dbReference type="Google" id="ProtNLM"/>
    </source>
</evidence>
<dbReference type="AlphaFoldDB" id="A0A1G1XL31"/>
<gene>
    <name evidence="1" type="ORF">A2570_00140</name>
</gene>
<evidence type="ECO:0000313" key="1">
    <source>
        <dbReference type="EMBL" id="OGY40813.1"/>
    </source>
</evidence>